<reference evidence="1" key="1">
    <citation type="submission" date="2021-01" db="EMBL/GenBank/DDBJ databases">
        <title>Whole genome shotgun sequence of Cellulomonas chitinilytica NBRC 110799.</title>
        <authorList>
            <person name="Komaki H."/>
            <person name="Tamura T."/>
        </authorList>
    </citation>
    <scope>NUCLEOTIDE SEQUENCE</scope>
    <source>
        <strain evidence="1">NBRC 110799</strain>
    </source>
</reference>
<comment type="caution">
    <text evidence="1">The sequence shown here is derived from an EMBL/GenBank/DDBJ whole genome shotgun (WGS) entry which is preliminary data.</text>
</comment>
<proteinExistence type="predicted"/>
<sequence length="153" mass="16272">MHDAWADEPWIVDVHGPDDDLPRLPADVLQSHGDVLAVLLHLVGPERAGPPALWFLLLDDEDRCLPLVLPVNDVPLRADPAVAAQVMTGLASVLDREAPGGSLVVACVRAGGGDRGAFETSWAAALREAADDRGLRVRAVAALGANRARILEW</sequence>
<protein>
    <submittedName>
        <fullName evidence="1">Uncharacterized protein</fullName>
    </submittedName>
</protein>
<accession>A0A919P149</accession>
<name>A0A919P149_9CELL</name>
<evidence type="ECO:0000313" key="1">
    <source>
        <dbReference type="EMBL" id="GIG20325.1"/>
    </source>
</evidence>
<keyword evidence="2" id="KW-1185">Reference proteome</keyword>
<dbReference type="EMBL" id="BONK01000003">
    <property type="protein sequence ID" value="GIG20325.1"/>
    <property type="molecule type" value="Genomic_DNA"/>
</dbReference>
<gene>
    <name evidence="1" type="ORF">Cch01nite_10490</name>
</gene>
<dbReference type="Proteomes" id="UP000632740">
    <property type="component" value="Unassembled WGS sequence"/>
</dbReference>
<organism evidence="1 2">
    <name type="scientific">Cellulomonas chitinilytica</name>
    <dbReference type="NCBI Taxonomy" id="398759"/>
    <lineage>
        <taxon>Bacteria</taxon>
        <taxon>Bacillati</taxon>
        <taxon>Actinomycetota</taxon>
        <taxon>Actinomycetes</taxon>
        <taxon>Micrococcales</taxon>
        <taxon>Cellulomonadaceae</taxon>
        <taxon>Cellulomonas</taxon>
    </lineage>
</organism>
<evidence type="ECO:0000313" key="2">
    <source>
        <dbReference type="Proteomes" id="UP000632740"/>
    </source>
</evidence>
<dbReference type="AlphaFoldDB" id="A0A919P149"/>